<reference evidence="1" key="1">
    <citation type="submission" date="2021-06" db="EMBL/GenBank/DDBJ databases">
        <authorList>
            <person name="Kallberg Y."/>
            <person name="Tangrot J."/>
            <person name="Rosling A."/>
        </authorList>
    </citation>
    <scope>NUCLEOTIDE SEQUENCE</scope>
    <source>
        <strain evidence="1">MA453B</strain>
    </source>
</reference>
<protein>
    <submittedName>
        <fullName evidence="1">21247_t:CDS:1</fullName>
    </submittedName>
</protein>
<gene>
    <name evidence="1" type="ORF">DERYTH_LOCUS5955</name>
</gene>
<comment type="caution">
    <text evidence="1">The sequence shown here is derived from an EMBL/GenBank/DDBJ whole genome shotgun (WGS) entry which is preliminary data.</text>
</comment>
<name>A0A9N9FYT9_9GLOM</name>
<evidence type="ECO:0000313" key="2">
    <source>
        <dbReference type="Proteomes" id="UP000789405"/>
    </source>
</evidence>
<keyword evidence="2" id="KW-1185">Reference proteome</keyword>
<dbReference type="EMBL" id="CAJVPY010002587">
    <property type="protein sequence ID" value="CAG8565699.1"/>
    <property type="molecule type" value="Genomic_DNA"/>
</dbReference>
<accession>A0A9N9FYT9</accession>
<dbReference type="OrthoDB" id="2415166at2759"/>
<dbReference type="AlphaFoldDB" id="A0A9N9FYT9"/>
<sequence length="194" mass="22875">EYVNAVKHLISISEVRVYMEMRVLVVLMDYSDQLHVCRGITHRIKSEDSSRIPEQILHIIPMIGPLHVSLNSRETFEHSKDPEVRYLINLLDNIVLLVLDFYPIIFHSGNWQAYIEAMFCVWAIFYQYQQKHYNKLLLTFLSDVFFWISTNHSISQALVGSLHVFNDYFVENFHSSLRQQIQESNTADQIIIEL</sequence>
<proteinExistence type="predicted"/>
<dbReference type="Proteomes" id="UP000789405">
    <property type="component" value="Unassembled WGS sequence"/>
</dbReference>
<evidence type="ECO:0000313" key="1">
    <source>
        <dbReference type="EMBL" id="CAG8565699.1"/>
    </source>
</evidence>
<organism evidence="1 2">
    <name type="scientific">Dentiscutata erythropus</name>
    <dbReference type="NCBI Taxonomy" id="1348616"/>
    <lineage>
        <taxon>Eukaryota</taxon>
        <taxon>Fungi</taxon>
        <taxon>Fungi incertae sedis</taxon>
        <taxon>Mucoromycota</taxon>
        <taxon>Glomeromycotina</taxon>
        <taxon>Glomeromycetes</taxon>
        <taxon>Diversisporales</taxon>
        <taxon>Gigasporaceae</taxon>
        <taxon>Dentiscutata</taxon>
    </lineage>
</organism>
<feature type="non-terminal residue" evidence="1">
    <location>
        <position position="194"/>
    </location>
</feature>